<dbReference type="PANTHER" id="PTHR13372:SF3">
    <property type="entry name" value="MULTICILIN"/>
    <property type="match status" value="1"/>
</dbReference>
<evidence type="ECO:0000313" key="15">
    <source>
        <dbReference type="Proteomes" id="UP000261540"/>
    </source>
</evidence>
<evidence type="ECO:0000256" key="12">
    <source>
        <dbReference type="ARBA" id="ARBA00033197"/>
    </source>
</evidence>
<keyword evidence="4" id="KW-0970">Cilium biogenesis/degradation</keyword>
<keyword evidence="5" id="KW-0805">Transcription regulation</keyword>
<comment type="subcellular location">
    <subcellularLocation>
        <location evidence="1">Nucleus</location>
    </subcellularLocation>
</comment>
<proteinExistence type="inferred from homology"/>
<evidence type="ECO:0000256" key="5">
    <source>
        <dbReference type="ARBA" id="ARBA00023015"/>
    </source>
</evidence>
<accession>A0A3B3QIE0</accession>
<dbReference type="GeneTree" id="ENSGT00940000153270"/>
<dbReference type="InterPro" id="IPR022786">
    <property type="entry name" value="Geminin/Multicilin"/>
</dbReference>
<dbReference type="STRING" id="1676925.ENSPKIP00000005883"/>
<evidence type="ECO:0000256" key="13">
    <source>
        <dbReference type="SAM" id="Coils"/>
    </source>
</evidence>
<evidence type="ECO:0000256" key="10">
    <source>
        <dbReference type="ARBA" id="ARBA00023306"/>
    </source>
</evidence>
<keyword evidence="8" id="KW-0804">Transcription</keyword>
<feature type="coiled-coil region" evidence="13">
    <location>
        <begin position="96"/>
        <end position="140"/>
    </location>
</feature>
<protein>
    <recommendedName>
        <fullName evidence="3">Multicilin</fullName>
    </recommendedName>
    <alternativeName>
        <fullName evidence="11">Multiciliate differentiation and DNA synthesis-associated cell cycle protein</fullName>
    </alternativeName>
    <alternativeName>
        <fullName evidence="12">Protein Idas</fullName>
    </alternativeName>
</protein>
<dbReference type="Gene3D" id="1.20.5.1180">
    <property type="entry name" value="Geminin coiled-coil domain"/>
    <property type="match status" value="1"/>
</dbReference>
<evidence type="ECO:0000256" key="6">
    <source>
        <dbReference type="ARBA" id="ARBA00023054"/>
    </source>
</evidence>
<dbReference type="GO" id="GO:0008156">
    <property type="term" value="P:negative regulation of DNA replication"/>
    <property type="evidence" value="ECO:0007669"/>
    <property type="project" value="TreeGrafter"/>
</dbReference>
<evidence type="ECO:0000256" key="8">
    <source>
        <dbReference type="ARBA" id="ARBA00023163"/>
    </source>
</evidence>
<keyword evidence="15" id="KW-1185">Reference proteome</keyword>
<evidence type="ECO:0000256" key="1">
    <source>
        <dbReference type="ARBA" id="ARBA00004123"/>
    </source>
</evidence>
<name>A0A3B3QIE0_9TELE</name>
<evidence type="ECO:0000256" key="7">
    <source>
        <dbReference type="ARBA" id="ARBA00023159"/>
    </source>
</evidence>
<dbReference type="Pfam" id="PF07412">
    <property type="entry name" value="Geminin"/>
    <property type="match status" value="1"/>
</dbReference>
<dbReference type="GO" id="GO:0005634">
    <property type="term" value="C:nucleus"/>
    <property type="evidence" value="ECO:0007669"/>
    <property type="project" value="UniProtKB-SubCell"/>
</dbReference>
<evidence type="ECO:0000256" key="2">
    <source>
        <dbReference type="ARBA" id="ARBA00007979"/>
    </source>
</evidence>
<evidence type="ECO:0000313" key="14">
    <source>
        <dbReference type="Ensembl" id="ENSPKIP00000005883.1"/>
    </source>
</evidence>
<keyword evidence="6 13" id="KW-0175">Coiled coil</keyword>
<evidence type="ECO:0000256" key="3">
    <source>
        <dbReference type="ARBA" id="ARBA00018222"/>
    </source>
</evidence>
<evidence type="ECO:0000256" key="9">
    <source>
        <dbReference type="ARBA" id="ARBA00023242"/>
    </source>
</evidence>
<keyword evidence="10" id="KW-0131">Cell cycle</keyword>
<reference evidence="14" key="2">
    <citation type="submission" date="2025-09" db="UniProtKB">
        <authorList>
            <consortium name="Ensembl"/>
        </authorList>
    </citation>
    <scope>IDENTIFICATION</scope>
</reference>
<dbReference type="CDD" id="cd22590">
    <property type="entry name" value="McIdas_CC"/>
    <property type="match status" value="1"/>
</dbReference>
<keyword evidence="9" id="KW-0539">Nucleus</keyword>
<sequence>MSADSSVVISLSPLPESPDLEAGLIPNSLLLSDIQECAALPVPSLQDGTLQDCLPYPSAGLPEPQSQLQPPALAEHDWRCLADQHHLALGDALEANSQLHLTLNERKEEIASLQEQNIQLKELANQAKHLASVLDRLMTAREEQAAHFVPPASDSPLRCGAKRRRLEDQNDLHSSCEDMDDILRDITERCNAMLRRDTPLPATCQEENEEVASPQDMEGINMYGSFAGIRTSTPRRHTHMEGGVVEEDSAFRTSIRDHCTIRTLTFPQGHAFTSTTPQGGYRFRWVPN</sequence>
<keyword evidence="7" id="KW-0010">Activator</keyword>
<reference evidence="14" key="1">
    <citation type="submission" date="2025-08" db="UniProtKB">
        <authorList>
            <consortium name="Ensembl"/>
        </authorList>
    </citation>
    <scope>IDENTIFICATION</scope>
</reference>
<dbReference type="PANTHER" id="PTHR13372">
    <property type="entry name" value="GEMININ"/>
    <property type="match status" value="1"/>
</dbReference>
<dbReference type="AlphaFoldDB" id="A0A3B3QIE0"/>
<dbReference type="GO" id="GO:0030030">
    <property type="term" value="P:cell projection organization"/>
    <property type="evidence" value="ECO:0007669"/>
    <property type="project" value="UniProtKB-KW"/>
</dbReference>
<organism evidence="14 15">
    <name type="scientific">Paramormyrops kingsleyae</name>
    <dbReference type="NCBI Taxonomy" id="1676925"/>
    <lineage>
        <taxon>Eukaryota</taxon>
        <taxon>Metazoa</taxon>
        <taxon>Chordata</taxon>
        <taxon>Craniata</taxon>
        <taxon>Vertebrata</taxon>
        <taxon>Euteleostomi</taxon>
        <taxon>Actinopterygii</taxon>
        <taxon>Neopterygii</taxon>
        <taxon>Teleostei</taxon>
        <taxon>Osteoglossocephala</taxon>
        <taxon>Osteoglossomorpha</taxon>
        <taxon>Osteoglossiformes</taxon>
        <taxon>Mormyridae</taxon>
        <taxon>Paramormyrops</taxon>
    </lineage>
</organism>
<evidence type="ECO:0000256" key="11">
    <source>
        <dbReference type="ARBA" id="ARBA00031136"/>
    </source>
</evidence>
<dbReference type="Proteomes" id="UP000261540">
    <property type="component" value="Unplaced"/>
</dbReference>
<comment type="similarity">
    <text evidence="2">Belongs to the geminin family.</text>
</comment>
<evidence type="ECO:0000256" key="4">
    <source>
        <dbReference type="ARBA" id="ARBA00022794"/>
    </source>
</evidence>
<dbReference type="SUPFAM" id="SSF111469">
    <property type="entry name" value="Geminin coiled-coil domain"/>
    <property type="match status" value="1"/>
</dbReference>
<dbReference type="GO" id="GO:0045786">
    <property type="term" value="P:negative regulation of cell cycle"/>
    <property type="evidence" value="ECO:0007669"/>
    <property type="project" value="TreeGrafter"/>
</dbReference>
<dbReference type="Ensembl" id="ENSPKIT00000029898.1">
    <property type="protein sequence ID" value="ENSPKIP00000005883.1"/>
    <property type="gene ID" value="ENSPKIG00000022388.1"/>
</dbReference>